<dbReference type="STRING" id="65489.A0A0D3HMR1"/>
<keyword evidence="2" id="KW-1185">Reference proteome</keyword>
<dbReference type="EnsemblPlants" id="OBART11G16160.1">
    <property type="protein sequence ID" value="OBART11G16160.1"/>
    <property type="gene ID" value="OBART11G16160"/>
</dbReference>
<accession>A0A0D3HMR1</accession>
<dbReference type="HOGENOM" id="CLU_2726138_0_0_1"/>
<dbReference type="Proteomes" id="UP000026960">
    <property type="component" value="Chromosome 11"/>
</dbReference>
<dbReference type="AlphaFoldDB" id="A0A0D3HMR1"/>
<sequence length="72" mass="8237">MYMKKRRRAEAEVALARGSGDKVFGKKGSWDLKSFRVQAFDEHKVIDGVRDKNLIDSGMSRNVYQFSPTTLI</sequence>
<dbReference type="PaxDb" id="65489-OBART11G16160.1"/>
<evidence type="ECO:0000313" key="2">
    <source>
        <dbReference type="Proteomes" id="UP000026960"/>
    </source>
</evidence>
<dbReference type="Gramene" id="OBART11G16160.1">
    <property type="protein sequence ID" value="OBART11G16160.1"/>
    <property type="gene ID" value="OBART11G16160"/>
</dbReference>
<evidence type="ECO:0000313" key="1">
    <source>
        <dbReference type="EnsemblPlants" id="OBART11G16160.1"/>
    </source>
</evidence>
<reference evidence="1" key="2">
    <citation type="submission" date="2015-03" db="UniProtKB">
        <authorList>
            <consortium name="EnsemblPlants"/>
        </authorList>
    </citation>
    <scope>IDENTIFICATION</scope>
</reference>
<proteinExistence type="predicted"/>
<reference evidence="1" key="1">
    <citation type="journal article" date="2009" name="Rice">
        <title>De Novo Next Generation Sequencing of Plant Genomes.</title>
        <authorList>
            <person name="Rounsley S."/>
            <person name="Marri P.R."/>
            <person name="Yu Y."/>
            <person name="He R."/>
            <person name="Sisneros N."/>
            <person name="Goicoechea J.L."/>
            <person name="Lee S.J."/>
            <person name="Angelova A."/>
            <person name="Kudrna D."/>
            <person name="Luo M."/>
            <person name="Affourtit J."/>
            <person name="Desany B."/>
            <person name="Knight J."/>
            <person name="Niazi F."/>
            <person name="Egholm M."/>
            <person name="Wing R.A."/>
        </authorList>
    </citation>
    <scope>NUCLEOTIDE SEQUENCE [LARGE SCALE GENOMIC DNA]</scope>
    <source>
        <strain evidence="1">cv. IRGC 105608</strain>
    </source>
</reference>
<name>A0A0D3HMR1_9ORYZ</name>
<protein>
    <submittedName>
        <fullName evidence="1">Uncharacterized protein</fullName>
    </submittedName>
</protein>
<organism evidence="1">
    <name type="scientific">Oryza barthii</name>
    <dbReference type="NCBI Taxonomy" id="65489"/>
    <lineage>
        <taxon>Eukaryota</taxon>
        <taxon>Viridiplantae</taxon>
        <taxon>Streptophyta</taxon>
        <taxon>Embryophyta</taxon>
        <taxon>Tracheophyta</taxon>
        <taxon>Spermatophyta</taxon>
        <taxon>Magnoliopsida</taxon>
        <taxon>Liliopsida</taxon>
        <taxon>Poales</taxon>
        <taxon>Poaceae</taxon>
        <taxon>BOP clade</taxon>
        <taxon>Oryzoideae</taxon>
        <taxon>Oryzeae</taxon>
        <taxon>Oryzinae</taxon>
        <taxon>Oryza</taxon>
    </lineage>
</organism>